<dbReference type="Pfam" id="PF04542">
    <property type="entry name" value="Sigma70_r2"/>
    <property type="match status" value="1"/>
</dbReference>
<evidence type="ECO:0000313" key="8">
    <source>
        <dbReference type="Proteomes" id="UP000596351"/>
    </source>
</evidence>
<dbReference type="InterPro" id="IPR013324">
    <property type="entry name" value="RNA_pol_sigma_r3/r4-like"/>
</dbReference>
<keyword evidence="2" id="KW-0805">Transcription regulation</keyword>
<dbReference type="Proteomes" id="UP000596351">
    <property type="component" value="Chromosome"/>
</dbReference>
<name>A0ABX7ERE3_9HYPH</name>
<dbReference type="InterPro" id="IPR007627">
    <property type="entry name" value="RNA_pol_sigma70_r2"/>
</dbReference>
<dbReference type="InterPro" id="IPR013325">
    <property type="entry name" value="RNA_pol_sigma_r2"/>
</dbReference>
<evidence type="ECO:0000313" key="7">
    <source>
        <dbReference type="EMBL" id="QRF50486.1"/>
    </source>
</evidence>
<dbReference type="PANTHER" id="PTHR43133:SF53">
    <property type="entry name" value="ECF RNA POLYMERASE SIGMA-E FACTOR"/>
    <property type="match status" value="1"/>
</dbReference>
<dbReference type="PANTHER" id="PTHR43133">
    <property type="entry name" value="RNA POLYMERASE ECF-TYPE SIGMA FACTO"/>
    <property type="match status" value="1"/>
</dbReference>
<organism evidence="7 8">
    <name type="scientific">Rhizobium rosettiformans</name>
    <dbReference type="NCBI Taxonomy" id="1368430"/>
    <lineage>
        <taxon>Bacteria</taxon>
        <taxon>Pseudomonadati</taxon>
        <taxon>Pseudomonadota</taxon>
        <taxon>Alphaproteobacteria</taxon>
        <taxon>Hyphomicrobiales</taxon>
        <taxon>Rhizobiaceae</taxon>
        <taxon>Rhizobium/Agrobacterium group</taxon>
        <taxon>Rhizobium</taxon>
    </lineage>
</organism>
<dbReference type="SUPFAM" id="SSF88946">
    <property type="entry name" value="Sigma2 domain of RNA polymerase sigma factors"/>
    <property type="match status" value="1"/>
</dbReference>
<feature type="domain" description="RNA polymerase sigma-70 region 2" evidence="5">
    <location>
        <begin position="48"/>
        <end position="116"/>
    </location>
</feature>
<dbReference type="Pfam" id="PF08281">
    <property type="entry name" value="Sigma70_r4_2"/>
    <property type="match status" value="1"/>
</dbReference>
<evidence type="ECO:0000256" key="4">
    <source>
        <dbReference type="ARBA" id="ARBA00023163"/>
    </source>
</evidence>
<dbReference type="Gene3D" id="1.10.1740.10">
    <property type="match status" value="1"/>
</dbReference>
<evidence type="ECO:0000256" key="3">
    <source>
        <dbReference type="ARBA" id="ARBA00023082"/>
    </source>
</evidence>
<keyword evidence="8" id="KW-1185">Reference proteome</keyword>
<dbReference type="NCBIfam" id="TIGR02937">
    <property type="entry name" value="sigma70-ECF"/>
    <property type="match status" value="1"/>
</dbReference>
<keyword evidence="4" id="KW-0804">Transcription</keyword>
<dbReference type="InterPro" id="IPR039425">
    <property type="entry name" value="RNA_pol_sigma-70-like"/>
</dbReference>
<proteinExistence type="inferred from homology"/>
<reference evidence="7 8" key="1">
    <citation type="submission" date="2018-09" db="EMBL/GenBank/DDBJ databases">
        <title>Rhizobium sp. MAE2-X.</title>
        <authorList>
            <person name="Lee Y."/>
            <person name="Jeon C.O."/>
        </authorList>
    </citation>
    <scope>NUCLEOTIDE SEQUENCE [LARGE SCALE GENOMIC DNA]</scope>
    <source>
        <strain evidence="7 8">MAE2-X</strain>
    </source>
</reference>
<dbReference type="InterPro" id="IPR036388">
    <property type="entry name" value="WH-like_DNA-bd_sf"/>
</dbReference>
<evidence type="ECO:0000259" key="6">
    <source>
        <dbReference type="Pfam" id="PF08281"/>
    </source>
</evidence>
<sequence>MRLDFIDDCFANGRRVDVRGGVTQVEGDDDQALVLRLVDGDAAAFDILYRRHNAALIRFCTGIVQHRHLAEEVVQDTWIAVLGRIDLFEGRSSLASWIYTILINKARSRARREGRTVFFDDHPSGDSLADAFDGRGHWRQIPELWENLTPERHIEGRSVLQHVEEAIDTLPTAQRAVLILRGQQELAPSEVCALLNISEGNMRVLLHRARLAVRNALDRLNAAG</sequence>
<dbReference type="Gene3D" id="1.10.10.10">
    <property type="entry name" value="Winged helix-like DNA-binding domain superfamily/Winged helix DNA-binding domain"/>
    <property type="match status" value="1"/>
</dbReference>
<keyword evidence="3" id="KW-0731">Sigma factor</keyword>
<accession>A0ABX7ERE3</accession>
<dbReference type="SUPFAM" id="SSF88659">
    <property type="entry name" value="Sigma3 and sigma4 domains of RNA polymerase sigma factors"/>
    <property type="match status" value="1"/>
</dbReference>
<dbReference type="CDD" id="cd06171">
    <property type="entry name" value="Sigma70_r4"/>
    <property type="match status" value="1"/>
</dbReference>
<dbReference type="InterPro" id="IPR014284">
    <property type="entry name" value="RNA_pol_sigma-70_dom"/>
</dbReference>
<feature type="domain" description="RNA polymerase sigma factor 70 region 4 type 2" evidence="6">
    <location>
        <begin position="163"/>
        <end position="212"/>
    </location>
</feature>
<evidence type="ECO:0000256" key="2">
    <source>
        <dbReference type="ARBA" id="ARBA00023015"/>
    </source>
</evidence>
<evidence type="ECO:0000259" key="5">
    <source>
        <dbReference type="Pfam" id="PF04542"/>
    </source>
</evidence>
<dbReference type="EMBL" id="CP032405">
    <property type="protein sequence ID" value="QRF50486.1"/>
    <property type="molecule type" value="Genomic_DNA"/>
</dbReference>
<protein>
    <submittedName>
        <fullName evidence="7">Sigma-70 family RNA polymerase sigma factor</fullName>
    </submittedName>
</protein>
<dbReference type="InterPro" id="IPR013249">
    <property type="entry name" value="RNA_pol_sigma70_r4_t2"/>
</dbReference>
<evidence type="ECO:0000256" key="1">
    <source>
        <dbReference type="ARBA" id="ARBA00010641"/>
    </source>
</evidence>
<gene>
    <name evidence="7" type="ORF">D4A92_02990</name>
</gene>
<comment type="similarity">
    <text evidence="1">Belongs to the sigma-70 factor family. ECF subfamily.</text>
</comment>